<dbReference type="Pfam" id="PF20152">
    <property type="entry name" value="DUF6534"/>
    <property type="match status" value="1"/>
</dbReference>
<feature type="transmembrane region" description="Helical" evidence="1">
    <location>
        <begin position="159"/>
        <end position="184"/>
    </location>
</feature>
<comment type="caution">
    <text evidence="3">The sequence shown here is derived from an EMBL/GenBank/DDBJ whole genome shotgun (WGS) entry which is preliminary data.</text>
</comment>
<evidence type="ECO:0000259" key="2">
    <source>
        <dbReference type="Pfam" id="PF20152"/>
    </source>
</evidence>
<keyword evidence="1" id="KW-1133">Transmembrane helix</keyword>
<feature type="transmembrane region" description="Helical" evidence="1">
    <location>
        <begin position="92"/>
        <end position="112"/>
    </location>
</feature>
<dbReference type="OrthoDB" id="2535105at2759"/>
<dbReference type="Proteomes" id="UP000807353">
    <property type="component" value="Unassembled WGS sequence"/>
</dbReference>
<keyword evidence="1" id="KW-0472">Membrane</keyword>
<dbReference type="AlphaFoldDB" id="A0A9P6CNC7"/>
<name>A0A9P6CNC7_9AGAR</name>
<dbReference type="PANTHER" id="PTHR40465:SF1">
    <property type="entry name" value="DUF6534 DOMAIN-CONTAINING PROTEIN"/>
    <property type="match status" value="1"/>
</dbReference>
<evidence type="ECO:0000313" key="4">
    <source>
        <dbReference type="Proteomes" id="UP000807353"/>
    </source>
</evidence>
<dbReference type="InterPro" id="IPR045339">
    <property type="entry name" value="DUF6534"/>
</dbReference>
<dbReference type="EMBL" id="MU150240">
    <property type="protein sequence ID" value="KAF9466839.1"/>
    <property type="molecule type" value="Genomic_DNA"/>
</dbReference>
<feature type="transmembrane region" description="Helical" evidence="1">
    <location>
        <begin position="124"/>
        <end position="147"/>
    </location>
</feature>
<feature type="transmembrane region" description="Helical" evidence="1">
    <location>
        <begin position="205"/>
        <end position="226"/>
    </location>
</feature>
<gene>
    <name evidence="3" type="ORF">BDZ94DRAFT_142429</name>
</gene>
<organism evidence="3 4">
    <name type="scientific">Collybia nuda</name>
    <dbReference type="NCBI Taxonomy" id="64659"/>
    <lineage>
        <taxon>Eukaryota</taxon>
        <taxon>Fungi</taxon>
        <taxon>Dikarya</taxon>
        <taxon>Basidiomycota</taxon>
        <taxon>Agaricomycotina</taxon>
        <taxon>Agaricomycetes</taxon>
        <taxon>Agaricomycetidae</taxon>
        <taxon>Agaricales</taxon>
        <taxon>Tricholomatineae</taxon>
        <taxon>Clitocybaceae</taxon>
        <taxon>Collybia</taxon>
    </lineage>
</organism>
<protein>
    <recommendedName>
        <fullName evidence="2">DUF6534 domain-containing protein</fullName>
    </recommendedName>
</protein>
<evidence type="ECO:0000313" key="3">
    <source>
        <dbReference type="EMBL" id="KAF9466839.1"/>
    </source>
</evidence>
<feature type="transmembrane region" description="Helical" evidence="1">
    <location>
        <begin position="232"/>
        <end position="252"/>
    </location>
</feature>
<proteinExistence type="predicted"/>
<evidence type="ECO:0000256" key="1">
    <source>
        <dbReference type="SAM" id="Phobius"/>
    </source>
</evidence>
<accession>A0A9P6CNC7</accession>
<dbReference type="PANTHER" id="PTHR40465">
    <property type="entry name" value="CHROMOSOME 1, WHOLE GENOME SHOTGUN SEQUENCE"/>
    <property type="match status" value="1"/>
</dbReference>
<sequence>MTLLSSSADPTKKSGPLLLSALINFGFQGVMSVQLYTYYTAFPKDRFILKCLVYAVFALEMAQTFFVTRDAFYVFSLHFGDLSALDAINLKWLAGPVLGGFVAVAGQLFFAYRVRVLSKSWVPTVLIISTAICTFIAAMMAGASMFATKTLSMLSTSKHYFIVATIWNVGSVICDVLIAGYMAYHLSRYENTFRLHKYVARLIRLTIETGTATAIVTTLTLVFFIYSKKTTYFSIPCVMLAKLYSNTMLLILNNRMTIVGGRYQMDINASSQASIGPPCWRIHAPSERGNPTPNMRNSGLIFKEIWSDETSSSRFEVTCTNEQMSLSSQVEDPAMTQHEIMFKRGKSLRSITNQSTNQ</sequence>
<reference evidence="3" key="1">
    <citation type="submission" date="2020-11" db="EMBL/GenBank/DDBJ databases">
        <authorList>
            <consortium name="DOE Joint Genome Institute"/>
            <person name="Ahrendt S."/>
            <person name="Riley R."/>
            <person name="Andreopoulos W."/>
            <person name="Labutti K."/>
            <person name="Pangilinan J."/>
            <person name="Ruiz-Duenas F.J."/>
            <person name="Barrasa J.M."/>
            <person name="Sanchez-Garcia M."/>
            <person name="Camarero S."/>
            <person name="Miyauchi S."/>
            <person name="Serrano A."/>
            <person name="Linde D."/>
            <person name="Babiker R."/>
            <person name="Drula E."/>
            <person name="Ayuso-Fernandez I."/>
            <person name="Pacheco R."/>
            <person name="Padilla G."/>
            <person name="Ferreira P."/>
            <person name="Barriuso J."/>
            <person name="Kellner H."/>
            <person name="Castanera R."/>
            <person name="Alfaro M."/>
            <person name="Ramirez L."/>
            <person name="Pisabarro A.G."/>
            <person name="Kuo A."/>
            <person name="Tritt A."/>
            <person name="Lipzen A."/>
            <person name="He G."/>
            <person name="Yan M."/>
            <person name="Ng V."/>
            <person name="Cullen D."/>
            <person name="Martin F."/>
            <person name="Rosso M.-N."/>
            <person name="Henrissat B."/>
            <person name="Hibbett D."/>
            <person name="Martinez A.T."/>
            <person name="Grigoriev I.V."/>
        </authorList>
    </citation>
    <scope>NUCLEOTIDE SEQUENCE</scope>
    <source>
        <strain evidence="3">CBS 247.69</strain>
    </source>
</reference>
<feature type="transmembrane region" description="Helical" evidence="1">
    <location>
        <begin position="51"/>
        <end position="72"/>
    </location>
</feature>
<feature type="domain" description="DUF6534" evidence="2">
    <location>
        <begin position="171"/>
        <end position="256"/>
    </location>
</feature>
<feature type="transmembrane region" description="Helical" evidence="1">
    <location>
        <begin position="17"/>
        <end position="39"/>
    </location>
</feature>
<keyword evidence="1" id="KW-0812">Transmembrane</keyword>
<keyword evidence="4" id="KW-1185">Reference proteome</keyword>